<protein>
    <submittedName>
        <fullName evidence="3">Uncharacterized protein</fullName>
    </submittedName>
</protein>
<feature type="transmembrane region" description="Helical" evidence="2">
    <location>
        <begin position="119"/>
        <end position="141"/>
    </location>
</feature>
<name>A0A3M2KVU4_9ACTN</name>
<sequence>MPTAGPGTPPPGTPPPDGGGFAGARPGYAPTTPRSWVGPGTGPTIAPWVRSGIPGQPVAAVAPLVIILLGIGTTMAGGFGYATVAAAVLDVVLCAWALRLHFAGRRLAFAPSAPAIQAWCAKVLSFWVLMACGMVVSVPGLNPSGPPEPPGQLAELCAAVTLLAMIYVVPASLARRRRWRTEPVLWGG</sequence>
<keyword evidence="2" id="KW-1133">Transmembrane helix</keyword>
<dbReference type="Proteomes" id="UP000278673">
    <property type="component" value="Unassembled WGS sequence"/>
</dbReference>
<reference evidence="3 4" key="1">
    <citation type="submission" date="2018-10" db="EMBL/GenBank/DDBJ databases">
        <title>Isolation, diversity and antifungal activity of actinobacteria from wheat.</title>
        <authorList>
            <person name="Han C."/>
        </authorList>
    </citation>
    <scope>NUCLEOTIDE SEQUENCE [LARGE SCALE GENOMIC DNA]</scope>
    <source>
        <strain evidence="3 4">NEAU-YY642</strain>
    </source>
</reference>
<gene>
    <name evidence="3" type="ORF">EBN88_29110</name>
</gene>
<accession>A0A3M2KVU4</accession>
<keyword evidence="4" id="KW-1185">Reference proteome</keyword>
<feature type="region of interest" description="Disordered" evidence="1">
    <location>
        <begin position="1"/>
        <end position="25"/>
    </location>
</feature>
<keyword evidence="2" id="KW-0812">Transmembrane</keyword>
<dbReference type="AlphaFoldDB" id="A0A3M2KVU4"/>
<evidence type="ECO:0000256" key="2">
    <source>
        <dbReference type="SAM" id="Phobius"/>
    </source>
</evidence>
<feature type="transmembrane region" description="Helical" evidence="2">
    <location>
        <begin position="79"/>
        <end position="98"/>
    </location>
</feature>
<comment type="caution">
    <text evidence="3">The sequence shown here is derived from an EMBL/GenBank/DDBJ whole genome shotgun (WGS) entry which is preliminary data.</text>
</comment>
<evidence type="ECO:0000313" key="4">
    <source>
        <dbReference type="Proteomes" id="UP000278673"/>
    </source>
</evidence>
<feature type="transmembrane region" description="Helical" evidence="2">
    <location>
        <begin position="153"/>
        <end position="173"/>
    </location>
</feature>
<evidence type="ECO:0000313" key="3">
    <source>
        <dbReference type="EMBL" id="RMI27615.1"/>
    </source>
</evidence>
<feature type="compositionally biased region" description="Pro residues" evidence="1">
    <location>
        <begin position="7"/>
        <end position="17"/>
    </location>
</feature>
<dbReference type="EMBL" id="RFFJ01000326">
    <property type="protein sequence ID" value="RMI27615.1"/>
    <property type="molecule type" value="Genomic_DNA"/>
</dbReference>
<keyword evidence="2" id="KW-0472">Membrane</keyword>
<evidence type="ECO:0000256" key="1">
    <source>
        <dbReference type="SAM" id="MobiDB-lite"/>
    </source>
</evidence>
<proteinExistence type="predicted"/>
<organism evidence="3 4">
    <name type="scientific">Streptomyces triticirhizae</name>
    <dbReference type="NCBI Taxonomy" id="2483353"/>
    <lineage>
        <taxon>Bacteria</taxon>
        <taxon>Bacillati</taxon>
        <taxon>Actinomycetota</taxon>
        <taxon>Actinomycetes</taxon>
        <taxon>Kitasatosporales</taxon>
        <taxon>Streptomycetaceae</taxon>
        <taxon>Streptomyces</taxon>
    </lineage>
</organism>